<dbReference type="OrthoDB" id="9805159at2"/>
<dbReference type="InterPro" id="IPR017853">
    <property type="entry name" value="GH"/>
</dbReference>
<dbReference type="RefSeq" id="WP_141896491.1">
    <property type="nucleotide sequence ID" value="NZ_BAABLH010000004.1"/>
</dbReference>
<feature type="signal peptide" evidence="14">
    <location>
        <begin position="1"/>
        <end position="26"/>
    </location>
</feature>
<evidence type="ECO:0000256" key="5">
    <source>
        <dbReference type="ARBA" id="ARBA00017303"/>
    </source>
</evidence>
<reference evidence="17 18" key="1">
    <citation type="submission" date="2019-06" db="EMBL/GenBank/DDBJ databases">
        <title>Sequencing the genomes of 1000 actinobacteria strains.</title>
        <authorList>
            <person name="Klenk H.-P."/>
        </authorList>
    </citation>
    <scope>NUCLEOTIDE SEQUENCE [LARGE SCALE GENOMIC DNA]</scope>
    <source>
        <strain evidence="17 18">DSM 105492</strain>
    </source>
</reference>
<feature type="domain" description="Glycosyl hydrolase family 13 catalytic" evidence="16">
    <location>
        <begin position="41"/>
        <end position="397"/>
    </location>
</feature>
<dbReference type="PANTHER" id="PTHR43447">
    <property type="entry name" value="ALPHA-AMYLASE"/>
    <property type="match status" value="1"/>
</dbReference>
<keyword evidence="9" id="KW-0119">Carbohydrate metabolism</keyword>
<proteinExistence type="inferred from homology"/>
<dbReference type="Gene3D" id="3.20.20.80">
    <property type="entry name" value="Glycosidases"/>
    <property type="match status" value="1"/>
</dbReference>
<comment type="catalytic activity">
    <reaction evidence="1">
        <text>Endohydrolysis of (1-&gt;4)-alpha-D-glucosidic linkages in polysaccharides containing three or more (1-&gt;4)-alpha-linked D-glucose units.</text>
        <dbReference type="EC" id="3.2.1.1"/>
    </reaction>
</comment>
<dbReference type="Pfam" id="PF02806">
    <property type="entry name" value="Alpha-amylase_C"/>
    <property type="match status" value="1"/>
</dbReference>
<keyword evidence="14" id="KW-0732">Signal</keyword>
<dbReference type="AlphaFoldDB" id="A0A543EE35"/>
<feature type="chain" id="PRO_5039539758" description="Alpha-amylase" evidence="14">
    <location>
        <begin position="27"/>
        <end position="493"/>
    </location>
</feature>
<dbReference type="InterPro" id="IPR006047">
    <property type="entry name" value="GH13_cat_dom"/>
</dbReference>
<dbReference type="InterPro" id="IPR031319">
    <property type="entry name" value="A-amylase_C"/>
</dbReference>
<feature type="region of interest" description="Disordered" evidence="13">
    <location>
        <begin position="352"/>
        <end position="373"/>
    </location>
</feature>
<evidence type="ECO:0000256" key="9">
    <source>
        <dbReference type="ARBA" id="ARBA00023277"/>
    </source>
</evidence>
<dbReference type="InterPro" id="IPR013780">
    <property type="entry name" value="Glyco_hydro_b"/>
</dbReference>
<comment type="caution">
    <text evidence="17">The sequence shown here is derived from an EMBL/GenBank/DDBJ whole genome shotgun (WGS) entry which is preliminary data.</text>
</comment>
<evidence type="ECO:0000313" key="18">
    <source>
        <dbReference type="Proteomes" id="UP000320235"/>
    </source>
</evidence>
<evidence type="ECO:0000256" key="12">
    <source>
        <dbReference type="RuleBase" id="RU003615"/>
    </source>
</evidence>
<dbReference type="Gene3D" id="2.60.40.1180">
    <property type="entry name" value="Golgi alpha-mannosidase II"/>
    <property type="match status" value="1"/>
</dbReference>
<dbReference type="EMBL" id="VFPE01000007">
    <property type="protein sequence ID" value="TQM19823.1"/>
    <property type="molecule type" value="Genomic_DNA"/>
</dbReference>
<evidence type="ECO:0000256" key="6">
    <source>
        <dbReference type="ARBA" id="ARBA00022723"/>
    </source>
</evidence>
<name>A0A543EE35_9MICO</name>
<keyword evidence="8" id="KW-0106">Calcium</keyword>
<evidence type="ECO:0000256" key="14">
    <source>
        <dbReference type="SAM" id="SignalP"/>
    </source>
</evidence>
<dbReference type="PROSITE" id="PS51257">
    <property type="entry name" value="PROKAR_LIPOPROTEIN"/>
    <property type="match status" value="1"/>
</dbReference>
<keyword evidence="10" id="KW-0326">Glycosidase</keyword>
<dbReference type="Proteomes" id="UP000320235">
    <property type="component" value="Unassembled WGS sequence"/>
</dbReference>
<evidence type="ECO:0000256" key="1">
    <source>
        <dbReference type="ARBA" id="ARBA00000548"/>
    </source>
</evidence>
<evidence type="ECO:0000256" key="3">
    <source>
        <dbReference type="ARBA" id="ARBA00008061"/>
    </source>
</evidence>
<keyword evidence="18" id="KW-1185">Reference proteome</keyword>
<evidence type="ECO:0000256" key="7">
    <source>
        <dbReference type="ARBA" id="ARBA00022801"/>
    </source>
</evidence>
<keyword evidence="7" id="KW-0378">Hydrolase</keyword>
<feature type="domain" description="Alpha-amylase C-terminal" evidence="15">
    <location>
        <begin position="406"/>
        <end position="492"/>
    </location>
</feature>
<dbReference type="SMART" id="SM00642">
    <property type="entry name" value="Aamy"/>
    <property type="match status" value="1"/>
</dbReference>
<gene>
    <name evidence="17" type="ORF">FB391_3663</name>
</gene>
<dbReference type="InterPro" id="IPR006046">
    <property type="entry name" value="Alpha_amylase"/>
</dbReference>
<dbReference type="CDD" id="cd11317">
    <property type="entry name" value="AmyAc_bac_euk_AmyA"/>
    <property type="match status" value="1"/>
</dbReference>
<comment type="similarity">
    <text evidence="3 12">Belongs to the glycosyl hydrolase 13 family.</text>
</comment>
<evidence type="ECO:0000256" key="11">
    <source>
        <dbReference type="ARBA" id="ARBA00030238"/>
    </source>
</evidence>
<dbReference type="SUPFAM" id="SSF51445">
    <property type="entry name" value="(Trans)glycosidases"/>
    <property type="match status" value="1"/>
</dbReference>
<dbReference type="EC" id="3.2.1.1" evidence="4"/>
<dbReference type="GO" id="GO:0005975">
    <property type="term" value="P:carbohydrate metabolic process"/>
    <property type="evidence" value="ECO:0007669"/>
    <property type="project" value="InterPro"/>
</dbReference>
<accession>A0A543EE35</accession>
<evidence type="ECO:0000256" key="10">
    <source>
        <dbReference type="ARBA" id="ARBA00023295"/>
    </source>
</evidence>
<dbReference type="SMART" id="SM00632">
    <property type="entry name" value="Aamy_C"/>
    <property type="match status" value="1"/>
</dbReference>
<keyword evidence="6" id="KW-0479">Metal-binding</keyword>
<dbReference type="GO" id="GO:0046872">
    <property type="term" value="F:metal ion binding"/>
    <property type="evidence" value="ECO:0007669"/>
    <property type="project" value="UniProtKB-KW"/>
</dbReference>
<evidence type="ECO:0000259" key="15">
    <source>
        <dbReference type="SMART" id="SM00632"/>
    </source>
</evidence>
<protein>
    <recommendedName>
        <fullName evidence="5">Alpha-amylase</fullName>
        <ecNumber evidence="4">3.2.1.1</ecNumber>
    </recommendedName>
    <alternativeName>
        <fullName evidence="11">1,4-alpha-D-glucan glucanohydrolase</fullName>
    </alternativeName>
</protein>
<dbReference type="SUPFAM" id="SSF51011">
    <property type="entry name" value="Glycosyl hydrolase domain"/>
    <property type="match status" value="1"/>
</dbReference>
<evidence type="ECO:0000256" key="4">
    <source>
        <dbReference type="ARBA" id="ARBA00012595"/>
    </source>
</evidence>
<dbReference type="InterPro" id="IPR006048">
    <property type="entry name" value="A-amylase/branching_C"/>
</dbReference>
<dbReference type="PRINTS" id="PR00110">
    <property type="entry name" value="ALPHAAMYLASE"/>
</dbReference>
<sequence length="493" mass="52098">MPRPGDPGIRRGVLAACAVTAMLALAACSGPTPSVERAAPDAGIQLFQLPWSSIAEECETRLGPAGFAWVLTSPPNESIAREEWWASYQPVSYGLNSRLGTRDEFADMVKRCDAAGVAVIADAVINHMTGQDAAGTGFAGTPYAHDEYPGLYGPDDFHHCGLTPGDDIVDYTSREQVQTCELVNLADLDTSGEQVQRTIVAYLDDLLSLGVAGFRIDAAKHMAADDVAAIVGRLPEGTRIMSEVIRSAREPVQPEEYTGFGEVFEFSYARDLDPQLESGVFADPELEGDRPAHVPADRAVVFIDNHDTERGEADITYRDGRLYVIANALMLADDYGTPVVYSGYAFSDRDSGAPAEADGTVSPASCADAGGPAESYADGERTCVQAWPAIAGMLEFRAVAGAAPRLEGVSDGDAYGFEREGRGVVAVNVGDETQTLAVPTTLPSGQYCDVVSGGKDAIDGEGCRGAAYTVDGGVVRFELAPQTAAAIHLGSRR</sequence>
<organism evidence="17 18">
    <name type="scientific">Microbacterium kyungheense</name>
    <dbReference type="NCBI Taxonomy" id="1263636"/>
    <lineage>
        <taxon>Bacteria</taxon>
        <taxon>Bacillati</taxon>
        <taxon>Actinomycetota</taxon>
        <taxon>Actinomycetes</taxon>
        <taxon>Micrococcales</taxon>
        <taxon>Microbacteriaceae</taxon>
        <taxon>Microbacterium</taxon>
    </lineage>
</organism>
<comment type="cofactor">
    <cofactor evidence="2">
        <name>Ca(2+)</name>
        <dbReference type="ChEBI" id="CHEBI:29108"/>
    </cofactor>
</comment>
<evidence type="ECO:0000256" key="8">
    <source>
        <dbReference type="ARBA" id="ARBA00022837"/>
    </source>
</evidence>
<evidence type="ECO:0000256" key="13">
    <source>
        <dbReference type="SAM" id="MobiDB-lite"/>
    </source>
</evidence>
<evidence type="ECO:0000259" key="16">
    <source>
        <dbReference type="SMART" id="SM00642"/>
    </source>
</evidence>
<evidence type="ECO:0000256" key="2">
    <source>
        <dbReference type="ARBA" id="ARBA00001913"/>
    </source>
</evidence>
<evidence type="ECO:0000313" key="17">
    <source>
        <dbReference type="EMBL" id="TQM19823.1"/>
    </source>
</evidence>
<dbReference type="GO" id="GO:0004556">
    <property type="term" value="F:alpha-amylase activity"/>
    <property type="evidence" value="ECO:0007669"/>
    <property type="project" value="UniProtKB-UniRule"/>
</dbReference>